<evidence type="ECO:0000256" key="2">
    <source>
        <dbReference type="ARBA" id="ARBA00022741"/>
    </source>
</evidence>
<evidence type="ECO:0000256" key="5">
    <source>
        <dbReference type="ARBA" id="ARBA00023125"/>
    </source>
</evidence>
<feature type="coiled-coil region" evidence="6">
    <location>
        <begin position="694"/>
        <end position="728"/>
    </location>
</feature>
<reference evidence="8 9" key="1">
    <citation type="submission" date="2016-10" db="EMBL/GenBank/DDBJ databases">
        <title>Silvanigrella aquatica sp. nov., isolated from a freshwater lake located in the Black Forest, Germany, description of Silvanigrellaceae fam. nov., Silvanigrellales ord. nov., reclassification of the order Bdellovibrionales in the class Oligoflexia, reclassification of the families Bacteriovoracaceae and Halobacteriovoraceae in the new order Bacteriovoracales ord. nov., and reclassification of the family Pseudobacteriovoracaceae in the order Oligoflexiales.</title>
        <authorList>
            <person name="Hahn M.W."/>
            <person name="Schmidt J."/>
            <person name="Koll U."/>
            <person name="Rohde M."/>
            <person name="Verbag S."/>
            <person name="Pitt A."/>
            <person name="Nakai R."/>
            <person name="Naganuma T."/>
            <person name="Lang E."/>
        </authorList>
    </citation>
    <scope>NUCLEOTIDE SEQUENCE [LARGE SCALE GENOMIC DNA]</scope>
    <source>
        <strain evidence="8 9">MWH-Nonnen-W8red</strain>
    </source>
</reference>
<dbReference type="PANTHER" id="PTHR43977">
    <property type="entry name" value="STRUCTURAL MAINTENANCE OF CHROMOSOMES PROTEIN 3"/>
    <property type="match status" value="1"/>
</dbReference>
<keyword evidence="2 6" id="KW-0547">Nucleotide-binding</keyword>
<dbReference type="Gene3D" id="1.10.287.1490">
    <property type="match status" value="1"/>
</dbReference>
<organism evidence="8 9">
    <name type="scientific">Silvanigrella aquatica</name>
    <dbReference type="NCBI Taxonomy" id="1915309"/>
    <lineage>
        <taxon>Bacteria</taxon>
        <taxon>Pseudomonadati</taxon>
        <taxon>Bdellovibrionota</taxon>
        <taxon>Oligoflexia</taxon>
        <taxon>Silvanigrellales</taxon>
        <taxon>Silvanigrellaceae</taxon>
        <taxon>Silvanigrella</taxon>
    </lineage>
</organism>
<dbReference type="Gene3D" id="3.40.50.300">
    <property type="entry name" value="P-loop containing nucleotide triphosphate hydrolases"/>
    <property type="match status" value="2"/>
</dbReference>
<keyword evidence="9" id="KW-1185">Reference proteome</keyword>
<comment type="subunit">
    <text evidence="6">Homodimer.</text>
</comment>
<evidence type="ECO:0000256" key="1">
    <source>
        <dbReference type="ARBA" id="ARBA00022490"/>
    </source>
</evidence>
<comment type="similarity">
    <text evidence="6">Belongs to the SMC family.</text>
</comment>
<dbReference type="GO" id="GO:0016887">
    <property type="term" value="F:ATP hydrolysis activity"/>
    <property type="evidence" value="ECO:0007669"/>
    <property type="project" value="InterPro"/>
</dbReference>
<feature type="coiled-coil region" evidence="6">
    <location>
        <begin position="289"/>
        <end position="435"/>
    </location>
</feature>
<feature type="coiled-coil region" evidence="6">
    <location>
        <begin position="989"/>
        <end position="1030"/>
    </location>
</feature>
<feature type="coiled-coil region" evidence="6">
    <location>
        <begin position="471"/>
        <end position="505"/>
    </location>
</feature>
<feature type="domain" description="RecF/RecN/SMC N-terminal" evidence="7">
    <location>
        <begin position="20"/>
        <end position="1194"/>
    </location>
</feature>
<evidence type="ECO:0000256" key="4">
    <source>
        <dbReference type="ARBA" id="ARBA00023054"/>
    </source>
</evidence>
<dbReference type="NCBIfam" id="TIGR02168">
    <property type="entry name" value="SMC_prok_B"/>
    <property type="match status" value="1"/>
</dbReference>
<sequence>MILSLLLFVSIFERKDLMKLKSIHISGFKSFADRVNIHYHDGITGVIGPNGSGKSNIIDAVRWVMGEQTAKSLRADDPTDIIFSGSQNRKPLSLAEVTLTFSNDGFHCPAEYMHLPEISIGRRINRGGEREYFMNREPCRLKDIVEFLLSIGLGSKSYAIIQQDKRDRIIQASPDDLREILEETAGITVFKVRRKEAEKRLTSTNERMKNLEEIEQELTRQKDSLEEQVEKASQKLSYSQELKEKEILLIKNHVGFYRNLAGKIKKEIDSRSSEIQQATIEAGEWESIANDLKSKQLELTQQMKATENQLDDQKIALTKYQERSENYKRRHEERITQKEKFKKELADEQLNLKREEERQVQLMEELEKLTLSLQKLDAEKESFQEKLEELDESLQVDRMRGDEIRSEMRAIETSRNSLRARNESLLDTISRYNQQILKITENHGTTHQSRGQIAADRKGIADNLSKVSLGLNEVVLNRNQIESELENIKKQFDQSNTEREIIKQQHMEISSHASVLQKLVESNSGLSDGTLALKEKLSNQISGFLFDAVSLHKDDETILENCMPHLFQAALLENTDDFIEIVDKVEELSISKVTLFVKDLVTHLSQIEETDKANLESIHGIRCVGDRLESCKWPSAKKIFDRIFICQDEWILLKARKICAQSPHFIFVTERGTISHGTIGLSCGLLQEGASQGILQKRREYSEAKVQKEKMQEKLASAEGALYSLSEKKKKIEIKVAELASVLEKEKVESVKLSSQLENYDLQLRHVDENLTRLDEEKERLQAELLESKDSFAKNQGQMDCLDSEFKLLQRDLDDFESDFSDKKETRDEVLTQLQSKKSERAVILERQTNNRKYYEEMVFQLKRMQQKVDSFISQIDDLDFQISNGESEVVHLASEIGNFQKQVKIYEDKLEYLVQEENENSEELRVFESKLKSQKDSAASKQKFINEKQLELARYDTIIETALKDALEKYNLATQDLPFEANNDQSLRNQLENRIKELHVAIQELGAVNERALEEFKDVSERLNFLTTQKGDIERSVQELYLSIQEIEENTKVRFKEIFDKVNIEFQKIFPVLFPGGYGELHMLNDQDLLNSGVEILVRLPGKKMQNMSLFSGGEKALTAISLIFSLLKTTPAPFCFLDEVDAPLDEANVGRFNDVLDALSNEFQFVVITHNRRTMEVLDTIYGISMSEPGVSKLVSVDLSDVPSHLRKKQKTAIRSGASVTL</sequence>
<dbReference type="SUPFAM" id="SSF52540">
    <property type="entry name" value="P-loop containing nucleoside triphosphate hydrolases"/>
    <property type="match status" value="2"/>
</dbReference>
<evidence type="ECO:0000259" key="7">
    <source>
        <dbReference type="Pfam" id="PF02463"/>
    </source>
</evidence>
<feature type="coiled-coil region" evidence="6">
    <location>
        <begin position="757"/>
        <end position="819"/>
    </location>
</feature>
<dbReference type="KEGG" id="saqi:AXG55_06840"/>
<dbReference type="CDD" id="cd03278">
    <property type="entry name" value="ABC_SMC_barmotin"/>
    <property type="match status" value="1"/>
</dbReference>
<dbReference type="EMBL" id="CP017834">
    <property type="protein sequence ID" value="APJ03637.1"/>
    <property type="molecule type" value="Genomic_DNA"/>
</dbReference>
<name>A0A1L4D0C4_9BACT</name>
<keyword evidence="1 6" id="KW-0963">Cytoplasm</keyword>
<dbReference type="InterPro" id="IPR003395">
    <property type="entry name" value="RecF/RecN/SMC_N"/>
</dbReference>
<dbReference type="HAMAP" id="MF_01894">
    <property type="entry name" value="Smc_prok"/>
    <property type="match status" value="1"/>
</dbReference>
<comment type="subcellular location">
    <subcellularLocation>
        <location evidence="6">Cytoplasm</location>
    </subcellularLocation>
</comment>
<dbReference type="STRING" id="1915309.AXG55_06840"/>
<dbReference type="Proteomes" id="UP000184731">
    <property type="component" value="Chromosome"/>
</dbReference>
<comment type="function">
    <text evidence="6">Required for chromosome condensation and partitioning.</text>
</comment>
<dbReference type="GO" id="GO:0006260">
    <property type="term" value="P:DNA replication"/>
    <property type="evidence" value="ECO:0007669"/>
    <property type="project" value="UniProtKB-UniRule"/>
</dbReference>
<proteinExistence type="inferred from homology"/>
<dbReference type="GO" id="GO:0005524">
    <property type="term" value="F:ATP binding"/>
    <property type="evidence" value="ECO:0007669"/>
    <property type="project" value="UniProtKB-UniRule"/>
</dbReference>
<gene>
    <name evidence="6" type="primary">smc</name>
    <name evidence="8" type="ORF">AXG55_06840</name>
</gene>
<keyword evidence="4 6" id="KW-0175">Coiled coil</keyword>
<feature type="binding site" evidence="6">
    <location>
        <begin position="49"/>
        <end position="56"/>
    </location>
    <ligand>
        <name>ATP</name>
        <dbReference type="ChEBI" id="CHEBI:30616"/>
    </ligand>
</feature>
<protein>
    <recommendedName>
        <fullName evidence="6">Chromosome partition protein Smc</fullName>
    </recommendedName>
</protein>
<evidence type="ECO:0000313" key="8">
    <source>
        <dbReference type="EMBL" id="APJ03637.1"/>
    </source>
</evidence>
<evidence type="ECO:0000256" key="6">
    <source>
        <dbReference type="HAMAP-Rule" id="MF_01894"/>
    </source>
</evidence>
<dbReference type="Pfam" id="PF02463">
    <property type="entry name" value="SMC_N"/>
    <property type="match status" value="1"/>
</dbReference>
<dbReference type="GO" id="GO:0005737">
    <property type="term" value="C:cytoplasm"/>
    <property type="evidence" value="ECO:0007669"/>
    <property type="project" value="UniProtKB-SubCell"/>
</dbReference>
<accession>A0A1L4D0C4</accession>
<dbReference type="InterPro" id="IPR024704">
    <property type="entry name" value="SMC"/>
</dbReference>
<dbReference type="PIRSF" id="PIRSF005719">
    <property type="entry name" value="SMC"/>
    <property type="match status" value="1"/>
</dbReference>
<dbReference type="InterPro" id="IPR011890">
    <property type="entry name" value="SMC_prok"/>
</dbReference>
<dbReference type="GO" id="GO:0030261">
    <property type="term" value="P:chromosome condensation"/>
    <property type="evidence" value="ECO:0007669"/>
    <property type="project" value="InterPro"/>
</dbReference>
<dbReference type="GO" id="GO:0007062">
    <property type="term" value="P:sister chromatid cohesion"/>
    <property type="evidence" value="ECO:0007669"/>
    <property type="project" value="InterPro"/>
</dbReference>
<dbReference type="InterPro" id="IPR027417">
    <property type="entry name" value="P-loop_NTPase"/>
</dbReference>
<dbReference type="GO" id="GO:0003677">
    <property type="term" value="F:DNA binding"/>
    <property type="evidence" value="ECO:0007669"/>
    <property type="project" value="UniProtKB-UniRule"/>
</dbReference>
<evidence type="ECO:0000256" key="3">
    <source>
        <dbReference type="ARBA" id="ARBA00022840"/>
    </source>
</evidence>
<dbReference type="AlphaFoldDB" id="A0A1L4D0C4"/>
<keyword evidence="5 6" id="KW-0238">DNA-binding</keyword>
<dbReference type="GO" id="GO:0007059">
    <property type="term" value="P:chromosome segregation"/>
    <property type="evidence" value="ECO:0007669"/>
    <property type="project" value="UniProtKB-UniRule"/>
</dbReference>
<feature type="coiled-coil region" evidence="6">
    <location>
        <begin position="194"/>
        <end position="242"/>
    </location>
</feature>
<evidence type="ECO:0000313" key="9">
    <source>
        <dbReference type="Proteomes" id="UP000184731"/>
    </source>
</evidence>
<comment type="domain">
    <text evidence="6">Contains large globular domains required for ATP hydrolysis at each terminus and a third globular domain forming a flexible hinge near the middle of the molecule. These domains are separated by coiled-coil structures.</text>
</comment>
<keyword evidence="3 6" id="KW-0067">ATP-binding</keyword>